<evidence type="ECO:0000256" key="2">
    <source>
        <dbReference type="SAM" id="Phobius"/>
    </source>
</evidence>
<evidence type="ECO:0000313" key="4">
    <source>
        <dbReference type="Proteomes" id="UP000318080"/>
    </source>
</evidence>
<sequence length="260" mass="27483">MADQYQVSFEEPGTPFGTLQNSERVPYSGLPEGAKLTILDKNFLSGNSNGKLYVEVYGTDRIWLQLFPRSRNLKETESNTVKFLVEYPDGSSEVVTHTFTVHPAEKFQYQPYAASSGLVVGKEALIKLEDIPSTAQIKVVDSPAGWNVSPKGAGLNILAPKAETGTITYKVTYSDNSSEIATAEFYAESAPTSEPTTQTPTSEPTPQAPTPKPSDASKTSSGSSSNSGIIGGVIAAIVALLAALGGAAYSGLIPGLKLPF</sequence>
<keyword evidence="4" id="KW-1185">Reference proteome</keyword>
<keyword evidence="2" id="KW-1133">Transmembrane helix</keyword>
<gene>
    <name evidence="3" type="ORF">EJK80_04495</name>
</gene>
<evidence type="ECO:0000313" key="3">
    <source>
        <dbReference type="EMBL" id="TQE43814.1"/>
    </source>
</evidence>
<proteinExistence type="predicted"/>
<protein>
    <submittedName>
        <fullName evidence="3">Uncharacterized protein</fullName>
    </submittedName>
</protein>
<dbReference type="Proteomes" id="UP000318080">
    <property type="component" value="Unassembled WGS sequence"/>
</dbReference>
<dbReference type="RefSeq" id="WP_141628712.1">
    <property type="nucleotide sequence ID" value="NZ_VHIR01000005.1"/>
</dbReference>
<evidence type="ECO:0000256" key="1">
    <source>
        <dbReference type="SAM" id="MobiDB-lite"/>
    </source>
</evidence>
<dbReference type="EMBL" id="VHIR01000005">
    <property type="protein sequence ID" value="TQE43814.1"/>
    <property type="molecule type" value="Genomic_DNA"/>
</dbReference>
<reference evidence="3 4" key="1">
    <citation type="submission" date="2019-06" db="EMBL/GenBank/DDBJ databases">
        <title>Draft genome of C. phoceense Strain 272.</title>
        <authorList>
            <person name="Pacheco L.G.C."/>
            <person name="Barberis C.M."/>
            <person name="Almuzara M.N."/>
            <person name="Traglia G.M."/>
            <person name="Santos C.S."/>
            <person name="Rocha D.J.P.G."/>
            <person name="Aguiar E.R.G.R."/>
            <person name="Vay C.A."/>
        </authorList>
    </citation>
    <scope>NUCLEOTIDE SEQUENCE [LARGE SCALE GENOMIC DNA]</scope>
    <source>
        <strain evidence="3 4">272</strain>
    </source>
</reference>
<name>A0A540R8V9_9CORY</name>
<keyword evidence="2" id="KW-0472">Membrane</keyword>
<dbReference type="AlphaFoldDB" id="A0A540R8V9"/>
<feature type="region of interest" description="Disordered" evidence="1">
    <location>
        <begin position="187"/>
        <end position="225"/>
    </location>
</feature>
<feature type="compositionally biased region" description="Low complexity" evidence="1">
    <location>
        <begin position="188"/>
        <end position="205"/>
    </location>
</feature>
<feature type="transmembrane region" description="Helical" evidence="2">
    <location>
        <begin position="229"/>
        <end position="252"/>
    </location>
</feature>
<comment type="caution">
    <text evidence="3">The sequence shown here is derived from an EMBL/GenBank/DDBJ whole genome shotgun (WGS) entry which is preliminary data.</text>
</comment>
<accession>A0A540R8V9</accession>
<organism evidence="3 4">
    <name type="scientific">Corynebacterium phoceense</name>
    <dbReference type="NCBI Taxonomy" id="1686286"/>
    <lineage>
        <taxon>Bacteria</taxon>
        <taxon>Bacillati</taxon>
        <taxon>Actinomycetota</taxon>
        <taxon>Actinomycetes</taxon>
        <taxon>Mycobacteriales</taxon>
        <taxon>Corynebacteriaceae</taxon>
        <taxon>Corynebacterium</taxon>
    </lineage>
</organism>
<keyword evidence="2" id="KW-0812">Transmembrane</keyword>